<keyword evidence="2" id="KW-1185">Reference proteome</keyword>
<organism evidence="1 2">
    <name type="scientific">Motilibacter peucedani</name>
    <dbReference type="NCBI Taxonomy" id="598650"/>
    <lineage>
        <taxon>Bacteria</taxon>
        <taxon>Bacillati</taxon>
        <taxon>Actinomycetota</taxon>
        <taxon>Actinomycetes</taxon>
        <taxon>Motilibacterales</taxon>
        <taxon>Motilibacteraceae</taxon>
        <taxon>Motilibacter</taxon>
    </lineage>
</organism>
<evidence type="ECO:0000313" key="1">
    <source>
        <dbReference type="EMBL" id="RKS69394.1"/>
    </source>
</evidence>
<dbReference type="InterPro" id="IPR029058">
    <property type="entry name" value="AB_hydrolase_fold"/>
</dbReference>
<dbReference type="AlphaFoldDB" id="A0A420XL69"/>
<gene>
    <name evidence="1" type="ORF">CLV35_3572</name>
</gene>
<dbReference type="InParanoid" id="A0A420XL69"/>
<comment type="caution">
    <text evidence="1">The sequence shown here is derived from an EMBL/GenBank/DDBJ whole genome shotgun (WGS) entry which is preliminary data.</text>
</comment>
<evidence type="ECO:0008006" key="3">
    <source>
        <dbReference type="Google" id="ProtNLM"/>
    </source>
</evidence>
<dbReference type="SUPFAM" id="SSF53474">
    <property type="entry name" value="alpha/beta-Hydrolases"/>
    <property type="match status" value="1"/>
</dbReference>
<reference evidence="1 2" key="1">
    <citation type="submission" date="2018-10" db="EMBL/GenBank/DDBJ databases">
        <title>Genomic Encyclopedia of Archaeal and Bacterial Type Strains, Phase II (KMG-II): from individual species to whole genera.</title>
        <authorList>
            <person name="Goeker M."/>
        </authorList>
    </citation>
    <scope>NUCLEOTIDE SEQUENCE [LARGE SCALE GENOMIC DNA]</scope>
    <source>
        <strain evidence="1 2">RP-AC37</strain>
    </source>
</reference>
<dbReference type="EMBL" id="RBWV01000015">
    <property type="protein sequence ID" value="RKS69394.1"/>
    <property type="molecule type" value="Genomic_DNA"/>
</dbReference>
<accession>A0A420XL69</accession>
<name>A0A420XL69_9ACTN</name>
<dbReference type="Proteomes" id="UP000281955">
    <property type="component" value="Unassembled WGS sequence"/>
</dbReference>
<evidence type="ECO:0000313" key="2">
    <source>
        <dbReference type="Proteomes" id="UP000281955"/>
    </source>
</evidence>
<proteinExistence type="predicted"/>
<dbReference type="Gene3D" id="3.40.50.1820">
    <property type="entry name" value="alpha/beta hydrolase"/>
    <property type="match status" value="1"/>
</dbReference>
<sequence length="114" mass="12874">MVSAVDERVTVLVLAGCGTGTLVRVAAWDPDVSTAYLQWLDRYDPGHFLPSTQSRRLLLQHGSRDEVISREESLALRRLRADSDWREYDCGHGLETPAPRGDRRTLLVEELLRG</sequence>
<protein>
    <recommendedName>
        <fullName evidence="3">Alpha/beta hydrolase family protein</fullName>
    </recommendedName>
</protein>